<dbReference type="Gene3D" id="3.30.450.20">
    <property type="entry name" value="PAS domain"/>
    <property type="match status" value="2"/>
</dbReference>
<feature type="domain" description="PAC" evidence="10">
    <location>
        <begin position="212"/>
        <end position="262"/>
    </location>
</feature>
<evidence type="ECO:0000259" key="9">
    <source>
        <dbReference type="PROSITE" id="PS50112"/>
    </source>
</evidence>
<evidence type="ECO:0000313" key="12">
    <source>
        <dbReference type="Proteomes" id="UP000253383"/>
    </source>
</evidence>
<dbReference type="Pfam" id="PF13426">
    <property type="entry name" value="PAS_9"/>
    <property type="match status" value="2"/>
</dbReference>
<gene>
    <name evidence="11" type="ORF">DUE52_24855</name>
</gene>
<dbReference type="Pfam" id="PF02518">
    <property type="entry name" value="HATPase_c"/>
    <property type="match status" value="1"/>
</dbReference>
<dbReference type="InterPro" id="IPR036097">
    <property type="entry name" value="HisK_dim/P_sf"/>
</dbReference>
<keyword evidence="4" id="KW-0808">Transferase</keyword>
<dbReference type="EC" id="2.7.13.3" evidence="2"/>
<dbReference type="InterPro" id="IPR004358">
    <property type="entry name" value="Sig_transdc_His_kin-like_C"/>
</dbReference>
<feature type="domain" description="PAS" evidence="9">
    <location>
        <begin position="135"/>
        <end position="204"/>
    </location>
</feature>
<evidence type="ECO:0000259" key="10">
    <source>
        <dbReference type="PROSITE" id="PS50113"/>
    </source>
</evidence>
<evidence type="ECO:0000256" key="4">
    <source>
        <dbReference type="ARBA" id="ARBA00022679"/>
    </source>
</evidence>
<dbReference type="PRINTS" id="PR00344">
    <property type="entry name" value="BCTRLSENSOR"/>
</dbReference>
<dbReference type="NCBIfam" id="TIGR00229">
    <property type="entry name" value="sensory_box"/>
    <property type="match status" value="2"/>
</dbReference>
<dbReference type="CDD" id="cd00082">
    <property type="entry name" value="HisKA"/>
    <property type="match status" value="1"/>
</dbReference>
<evidence type="ECO:0000256" key="3">
    <source>
        <dbReference type="ARBA" id="ARBA00022553"/>
    </source>
</evidence>
<dbReference type="SUPFAM" id="SSF55874">
    <property type="entry name" value="ATPase domain of HSP90 chaperone/DNA topoisomerase II/histidine kinase"/>
    <property type="match status" value="1"/>
</dbReference>
<dbReference type="InterPro" id="IPR003661">
    <property type="entry name" value="HisK_dim/P_dom"/>
</dbReference>
<accession>A0A368JHN6</accession>
<keyword evidence="7" id="KW-0175">Coiled coil</keyword>
<dbReference type="InterPro" id="IPR000014">
    <property type="entry name" value="PAS"/>
</dbReference>
<evidence type="ECO:0000256" key="1">
    <source>
        <dbReference type="ARBA" id="ARBA00000085"/>
    </source>
</evidence>
<dbReference type="EMBL" id="QOWE01000024">
    <property type="protein sequence ID" value="RCR66785.1"/>
    <property type="molecule type" value="Genomic_DNA"/>
</dbReference>
<dbReference type="CDD" id="cd00130">
    <property type="entry name" value="PAS"/>
    <property type="match status" value="1"/>
</dbReference>
<evidence type="ECO:0000313" key="11">
    <source>
        <dbReference type="EMBL" id="RCR66785.1"/>
    </source>
</evidence>
<dbReference type="CDD" id="cd00075">
    <property type="entry name" value="HATPase"/>
    <property type="match status" value="1"/>
</dbReference>
<dbReference type="Proteomes" id="UP000253383">
    <property type="component" value="Unassembled WGS sequence"/>
</dbReference>
<dbReference type="FunFam" id="3.30.565.10:FF:000006">
    <property type="entry name" value="Sensor histidine kinase WalK"/>
    <property type="match status" value="1"/>
</dbReference>
<keyword evidence="5 11" id="KW-0418">Kinase</keyword>
<proteinExistence type="predicted"/>
<dbReference type="InterPro" id="IPR003594">
    <property type="entry name" value="HATPase_dom"/>
</dbReference>
<organism evidence="11 12">
    <name type="scientific">Larkinella punicea</name>
    <dbReference type="NCBI Taxonomy" id="2315727"/>
    <lineage>
        <taxon>Bacteria</taxon>
        <taxon>Pseudomonadati</taxon>
        <taxon>Bacteroidota</taxon>
        <taxon>Cytophagia</taxon>
        <taxon>Cytophagales</taxon>
        <taxon>Spirosomataceae</taxon>
        <taxon>Larkinella</taxon>
    </lineage>
</organism>
<feature type="domain" description="Histidine kinase" evidence="8">
    <location>
        <begin position="319"/>
        <end position="534"/>
    </location>
</feature>
<evidence type="ECO:0000256" key="6">
    <source>
        <dbReference type="ARBA" id="ARBA00023012"/>
    </source>
</evidence>
<evidence type="ECO:0000256" key="7">
    <source>
        <dbReference type="SAM" id="Coils"/>
    </source>
</evidence>
<dbReference type="PANTHER" id="PTHR43711:SF26">
    <property type="entry name" value="SENSOR HISTIDINE KINASE RCSC"/>
    <property type="match status" value="1"/>
</dbReference>
<sequence length="538" mass="60900">MLVNLYSEALTNLLFEKSDDFFGIYDLSEEHFVHVNPAGVQMLGFASEQALLADPVRSRSIRTQPVPDEDRNRLIEQLLRDGHYEERTPIERQNGQMFWGHLIISTFKVYDRPYALVQLIDQEPLHQAERELENSVRRYQGIFSNATIGIIVCNQQGQIVSANQLAEQLFGYAPNELMALTIEQLVPRKVSSYHEKLRQSFNENPQVRAMGHNRDLHAQRKDGSVFPVEISLSYFRLEDELHAVAYIIDITFKKEAERQLLSHRDHIERLNADLEHKVADRTQALMTTLEQLEHSKDELAKALAVERELGELKSRFVSMASHEFRTPLTVVLTSAALIERYAGSEHQSNRQKHLDRIRASVNHLNDILEEFLSVDKLEEGKVVAHPVEVAVAQLVGETVADMQSLLKPGQTIQTELSCPTSVWIDPSLLRKIMVNLLSNAVKYSGPGSTVTIRASCTDGQMKLVVEDQGVGISKEDQEHLFERFFRAQNVTDISGTGLGLHIVGRYVELMGGQVSLKSELDQGTSVTLFIPYENHSLD</sequence>
<reference evidence="11 12" key="1">
    <citation type="submission" date="2018-07" db="EMBL/GenBank/DDBJ databases">
        <title>Genome analysis of Larkinella rosea.</title>
        <authorList>
            <person name="Zhou Z."/>
            <person name="Wang G."/>
        </authorList>
    </citation>
    <scope>NUCLEOTIDE SEQUENCE [LARGE SCALE GENOMIC DNA]</scope>
    <source>
        <strain evidence="12">zzj9</strain>
    </source>
</reference>
<dbReference type="AlphaFoldDB" id="A0A368JHN6"/>
<dbReference type="RefSeq" id="WP_114408779.1">
    <property type="nucleotide sequence ID" value="NZ_QOWE01000024.1"/>
</dbReference>
<dbReference type="InterPro" id="IPR005467">
    <property type="entry name" value="His_kinase_dom"/>
</dbReference>
<comment type="catalytic activity">
    <reaction evidence="1">
        <text>ATP + protein L-histidine = ADP + protein N-phospho-L-histidine.</text>
        <dbReference type="EC" id="2.7.13.3"/>
    </reaction>
</comment>
<dbReference type="PROSITE" id="PS50109">
    <property type="entry name" value="HIS_KIN"/>
    <property type="match status" value="1"/>
</dbReference>
<dbReference type="SMART" id="SM00388">
    <property type="entry name" value="HisKA"/>
    <property type="match status" value="1"/>
</dbReference>
<evidence type="ECO:0000259" key="8">
    <source>
        <dbReference type="PROSITE" id="PS50109"/>
    </source>
</evidence>
<dbReference type="SMART" id="SM00387">
    <property type="entry name" value="HATPase_c"/>
    <property type="match status" value="1"/>
</dbReference>
<dbReference type="InterPro" id="IPR036890">
    <property type="entry name" value="HATPase_C_sf"/>
</dbReference>
<name>A0A368JHN6_9BACT</name>
<dbReference type="OrthoDB" id="9808408at2"/>
<dbReference type="Pfam" id="PF00512">
    <property type="entry name" value="HisKA"/>
    <property type="match status" value="1"/>
</dbReference>
<protein>
    <recommendedName>
        <fullName evidence="2">histidine kinase</fullName>
        <ecNumber evidence="2">2.7.13.3</ecNumber>
    </recommendedName>
</protein>
<evidence type="ECO:0000256" key="5">
    <source>
        <dbReference type="ARBA" id="ARBA00022777"/>
    </source>
</evidence>
<feature type="coiled-coil region" evidence="7">
    <location>
        <begin position="253"/>
        <end position="309"/>
    </location>
</feature>
<dbReference type="SUPFAM" id="SSF47384">
    <property type="entry name" value="Homodimeric domain of signal transducing histidine kinase"/>
    <property type="match status" value="1"/>
</dbReference>
<comment type="caution">
    <text evidence="11">The sequence shown here is derived from an EMBL/GenBank/DDBJ whole genome shotgun (WGS) entry which is preliminary data.</text>
</comment>
<dbReference type="Gene3D" id="1.10.287.130">
    <property type="match status" value="1"/>
</dbReference>
<dbReference type="PROSITE" id="PS50112">
    <property type="entry name" value="PAS"/>
    <property type="match status" value="1"/>
</dbReference>
<dbReference type="SUPFAM" id="SSF55785">
    <property type="entry name" value="PYP-like sensor domain (PAS domain)"/>
    <property type="match status" value="2"/>
</dbReference>
<dbReference type="PANTHER" id="PTHR43711">
    <property type="entry name" value="TWO-COMPONENT HISTIDINE KINASE"/>
    <property type="match status" value="1"/>
</dbReference>
<keyword evidence="6" id="KW-0902">Two-component regulatory system</keyword>
<dbReference type="Gene3D" id="3.30.565.10">
    <property type="entry name" value="Histidine kinase-like ATPase, C-terminal domain"/>
    <property type="match status" value="1"/>
</dbReference>
<keyword evidence="12" id="KW-1185">Reference proteome</keyword>
<dbReference type="InterPro" id="IPR035965">
    <property type="entry name" value="PAS-like_dom_sf"/>
</dbReference>
<evidence type="ECO:0000256" key="2">
    <source>
        <dbReference type="ARBA" id="ARBA00012438"/>
    </source>
</evidence>
<dbReference type="PROSITE" id="PS50113">
    <property type="entry name" value="PAC"/>
    <property type="match status" value="1"/>
</dbReference>
<keyword evidence="3" id="KW-0597">Phosphoprotein</keyword>
<dbReference type="InterPro" id="IPR050736">
    <property type="entry name" value="Sensor_HK_Regulatory"/>
</dbReference>
<dbReference type="GO" id="GO:0000155">
    <property type="term" value="F:phosphorelay sensor kinase activity"/>
    <property type="evidence" value="ECO:0007669"/>
    <property type="project" value="InterPro"/>
</dbReference>
<dbReference type="SMART" id="SM00091">
    <property type="entry name" value="PAS"/>
    <property type="match status" value="2"/>
</dbReference>
<dbReference type="InterPro" id="IPR000700">
    <property type="entry name" value="PAS-assoc_C"/>
</dbReference>